<evidence type="ECO:0000313" key="2">
    <source>
        <dbReference type="Proteomes" id="UP000828048"/>
    </source>
</evidence>
<name>A0ACB7X9E2_9ERIC</name>
<proteinExistence type="predicted"/>
<keyword evidence="2" id="KW-1185">Reference proteome</keyword>
<sequence>MGKQRAVQKTLVKTTRKSTTEKVGGVIEKSGKCGKIRQARVSEKITCVGEKKKRQPPSEVPKEESSIGENSMPVVKAVYVKNLPKNITQDRLKELFEHHGKITKVVLPSAKVGHEKSRFGFVHFKERSSAMKALKNTEKYEIDGQVLECSLAKPPADQKSQQPALFPTYPPADQKSQQPALFPTYPPADQKSQQPALLPTYPPPWLGYGLVGGAYGALGAGYGGAGFGQPMMYDPSPIIYASTSTPGMTLVPIRLPDGRIGHVLQQPGAQGPAPPPPQQSSSTGGSSSGGSSSSDSGRGGSCYNPY</sequence>
<accession>A0ACB7X9E2</accession>
<evidence type="ECO:0000313" key="1">
    <source>
        <dbReference type="EMBL" id="KAH7837352.1"/>
    </source>
</evidence>
<reference evidence="1 2" key="1">
    <citation type="journal article" date="2021" name="Hortic Res">
        <title>High-quality reference genome and annotation aids understanding of berry development for evergreen blueberry (Vaccinium darrowii).</title>
        <authorList>
            <person name="Yu J."/>
            <person name="Hulse-Kemp A.M."/>
            <person name="Babiker E."/>
            <person name="Staton M."/>
        </authorList>
    </citation>
    <scope>NUCLEOTIDE SEQUENCE [LARGE SCALE GENOMIC DNA]</scope>
    <source>
        <strain evidence="2">cv. NJ 8807/NJ 8810</strain>
        <tissue evidence="1">Young leaf</tissue>
    </source>
</reference>
<comment type="caution">
    <text evidence="1">The sequence shown here is derived from an EMBL/GenBank/DDBJ whole genome shotgun (WGS) entry which is preliminary data.</text>
</comment>
<dbReference type="EMBL" id="CM037156">
    <property type="protein sequence ID" value="KAH7837352.1"/>
    <property type="molecule type" value="Genomic_DNA"/>
</dbReference>
<gene>
    <name evidence="1" type="ORF">Vadar_012856</name>
</gene>
<dbReference type="Proteomes" id="UP000828048">
    <property type="component" value="Chromosome 6"/>
</dbReference>
<protein>
    <submittedName>
        <fullName evidence="1">Uncharacterized protein</fullName>
    </submittedName>
</protein>
<organism evidence="1 2">
    <name type="scientific">Vaccinium darrowii</name>
    <dbReference type="NCBI Taxonomy" id="229202"/>
    <lineage>
        <taxon>Eukaryota</taxon>
        <taxon>Viridiplantae</taxon>
        <taxon>Streptophyta</taxon>
        <taxon>Embryophyta</taxon>
        <taxon>Tracheophyta</taxon>
        <taxon>Spermatophyta</taxon>
        <taxon>Magnoliopsida</taxon>
        <taxon>eudicotyledons</taxon>
        <taxon>Gunneridae</taxon>
        <taxon>Pentapetalae</taxon>
        <taxon>asterids</taxon>
        <taxon>Ericales</taxon>
        <taxon>Ericaceae</taxon>
        <taxon>Vaccinioideae</taxon>
        <taxon>Vaccinieae</taxon>
        <taxon>Vaccinium</taxon>
    </lineage>
</organism>